<dbReference type="InterPro" id="IPR029062">
    <property type="entry name" value="Class_I_gatase-like"/>
</dbReference>
<feature type="domain" description="Glutamine amidotransferase" evidence="1">
    <location>
        <begin position="18"/>
        <end position="184"/>
    </location>
</feature>
<dbReference type="PANTHER" id="PTHR42695">
    <property type="entry name" value="GLUTAMINE AMIDOTRANSFERASE YLR126C-RELATED"/>
    <property type="match status" value="1"/>
</dbReference>
<comment type="caution">
    <text evidence="2">The sequence shown here is derived from an EMBL/GenBank/DDBJ whole genome shotgun (WGS) entry which is preliminary data.</text>
</comment>
<dbReference type="CDD" id="cd01741">
    <property type="entry name" value="GATase1_1"/>
    <property type="match status" value="1"/>
</dbReference>
<dbReference type="PANTHER" id="PTHR42695:SF5">
    <property type="entry name" value="GLUTAMINE AMIDOTRANSFERASE YLR126C-RELATED"/>
    <property type="match status" value="1"/>
</dbReference>
<dbReference type="Pfam" id="PF00117">
    <property type="entry name" value="GATase"/>
    <property type="match status" value="1"/>
</dbReference>
<gene>
    <name evidence="2" type="ORF">VVD49_04205</name>
</gene>
<sequence>MRTALVLTHVAFEDLGSLEAELLQAGFYIDMVDACTADFPALAAHEPDLLVVLGGPIGVYEQEAYPFIAEEIAMIRARLADRRPTLGICLGAQLMAAALRASVHPGTQGKELGWFPLTAGADVAAHDWFAPLLAPGLKVLHWHGDTFSLPEGATQLAATDRYPNQAFALGEHALALQFHPEVTVRGLERWYVGHACELASAGIDVAQLRADSYRYGPALEHVARQLWRDWLARVFQSQDAT</sequence>
<evidence type="ECO:0000313" key="3">
    <source>
        <dbReference type="Proteomes" id="UP001331561"/>
    </source>
</evidence>
<reference evidence="2 3" key="1">
    <citation type="submission" date="2024-01" db="EMBL/GenBank/DDBJ databases">
        <title>Uliginosibacterium soil sp. nov.</title>
        <authorList>
            <person name="Lv Y."/>
        </authorList>
    </citation>
    <scope>NUCLEOTIDE SEQUENCE [LARGE SCALE GENOMIC DNA]</scope>
    <source>
        <strain evidence="2 3">H3</strain>
    </source>
</reference>
<dbReference type="Gene3D" id="3.40.50.880">
    <property type="match status" value="1"/>
</dbReference>
<proteinExistence type="predicted"/>
<keyword evidence="3" id="KW-1185">Reference proteome</keyword>
<evidence type="ECO:0000313" key="2">
    <source>
        <dbReference type="EMBL" id="MEC5384910.1"/>
    </source>
</evidence>
<dbReference type="Proteomes" id="UP001331561">
    <property type="component" value="Unassembled WGS sequence"/>
</dbReference>
<protein>
    <submittedName>
        <fullName evidence="2">Glutamine amidotransferase</fullName>
    </submittedName>
</protein>
<name>A0ABU6JZZ7_9RHOO</name>
<dbReference type="SUPFAM" id="SSF52317">
    <property type="entry name" value="Class I glutamine amidotransferase-like"/>
    <property type="match status" value="1"/>
</dbReference>
<dbReference type="PROSITE" id="PS51273">
    <property type="entry name" value="GATASE_TYPE_1"/>
    <property type="match status" value="1"/>
</dbReference>
<evidence type="ECO:0000259" key="1">
    <source>
        <dbReference type="Pfam" id="PF00117"/>
    </source>
</evidence>
<dbReference type="InterPro" id="IPR017926">
    <property type="entry name" value="GATASE"/>
</dbReference>
<dbReference type="NCBIfam" id="NF005458">
    <property type="entry name" value="PRK07053.1"/>
    <property type="match status" value="1"/>
</dbReference>
<accession>A0ABU6JZZ7</accession>
<dbReference type="RefSeq" id="WP_327597876.1">
    <property type="nucleotide sequence ID" value="NZ_JAYXHS010000001.1"/>
</dbReference>
<dbReference type="EMBL" id="JAYXHS010000001">
    <property type="protein sequence ID" value="MEC5384910.1"/>
    <property type="molecule type" value="Genomic_DNA"/>
</dbReference>
<organism evidence="2 3">
    <name type="scientific">Uliginosibacterium silvisoli</name>
    <dbReference type="NCBI Taxonomy" id="3114758"/>
    <lineage>
        <taxon>Bacteria</taxon>
        <taxon>Pseudomonadati</taxon>
        <taxon>Pseudomonadota</taxon>
        <taxon>Betaproteobacteria</taxon>
        <taxon>Rhodocyclales</taxon>
        <taxon>Zoogloeaceae</taxon>
        <taxon>Uliginosibacterium</taxon>
    </lineage>
</organism>
<keyword evidence="2" id="KW-0315">Glutamine amidotransferase</keyword>
<dbReference type="InterPro" id="IPR044992">
    <property type="entry name" value="ChyE-like"/>
</dbReference>